<dbReference type="AlphaFoldDB" id="J3PCG2"/>
<name>J3PCG2_GAET3</name>
<reference evidence="2" key="5">
    <citation type="submission" date="2018-04" db="UniProtKB">
        <authorList>
            <consortium name="EnsemblFungi"/>
        </authorList>
    </citation>
    <scope>IDENTIFICATION</scope>
    <source>
        <strain evidence="2">R3-111a-1</strain>
    </source>
</reference>
<sequence length="66" mass="6969">MASKGCVAPTTPDSDLGPFWCGSSAGWHQRGQMQLACNGPRSATWFAGSTGGNQRLSPQNDVIPFE</sequence>
<dbReference type="EMBL" id="GL385400">
    <property type="protein sequence ID" value="EJT71932.1"/>
    <property type="molecule type" value="Genomic_DNA"/>
</dbReference>
<dbReference type="EnsemblFungi" id="EJT71932">
    <property type="protein sequence ID" value="EJT71932"/>
    <property type="gene ID" value="GGTG_11184"/>
</dbReference>
<reference evidence="1" key="2">
    <citation type="submission" date="2010-07" db="EMBL/GenBank/DDBJ databases">
        <authorList>
            <consortium name="The Broad Institute Genome Sequencing Platform"/>
            <consortium name="Broad Institute Genome Sequencing Center for Infectious Disease"/>
            <person name="Ma L.-J."/>
            <person name="Dead R."/>
            <person name="Young S."/>
            <person name="Zeng Q."/>
            <person name="Koehrsen M."/>
            <person name="Alvarado L."/>
            <person name="Berlin A."/>
            <person name="Chapman S.B."/>
            <person name="Chen Z."/>
            <person name="Freedman E."/>
            <person name="Gellesch M."/>
            <person name="Goldberg J."/>
            <person name="Griggs A."/>
            <person name="Gujja S."/>
            <person name="Heilman E.R."/>
            <person name="Heiman D."/>
            <person name="Hepburn T."/>
            <person name="Howarth C."/>
            <person name="Jen D."/>
            <person name="Larson L."/>
            <person name="Mehta T."/>
            <person name="Neiman D."/>
            <person name="Pearson M."/>
            <person name="Roberts A."/>
            <person name="Saif S."/>
            <person name="Shea T."/>
            <person name="Shenoy N."/>
            <person name="Sisk P."/>
            <person name="Stolte C."/>
            <person name="Sykes S."/>
            <person name="Walk T."/>
            <person name="White J."/>
            <person name="Yandava C."/>
            <person name="Haas B."/>
            <person name="Nusbaum C."/>
            <person name="Birren B."/>
        </authorList>
    </citation>
    <scope>NUCLEOTIDE SEQUENCE</scope>
    <source>
        <strain evidence="1">R3-111a-1</strain>
    </source>
</reference>
<dbReference type="GeneID" id="20351642"/>
<dbReference type="Proteomes" id="UP000006039">
    <property type="component" value="Unassembled WGS sequence"/>
</dbReference>
<dbReference type="VEuPathDB" id="FungiDB:GGTG_11184"/>
<keyword evidence="3" id="KW-1185">Reference proteome</keyword>
<dbReference type="HOGENOM" id="CLU_2831356_0_0_1"/>
<protein>
    <submittedName>
        <fullName evidence="1 2">Uncharacterized protein</fullName>
    </submittedName>
</protein>
<proteinExistence type="predicted"/>
<evidence type="ECO:0000313" key="3">
    <source>
        <dbReference type="Proteomes" id="UP000006039"/>
    </source>
</evidence>
<evidence type="ECO:0000313" key="2">
    <source>
        <dbReference type="EnsemblFungi" id="EJT71932"/>
    </source>
</evidence>
<reference evidence="3" key="1">
    <citation type="submission" date="2010-07" db="EMBL/GenBank/DDBJ databases">
        <title>The genome sequence of Gaeumannomyces graminis var. tritici strain R3-111a-1.</title>
        <authorList>
            <consortium name="The Broad Institute Genome Sequencing Platform"/>
            <person name="Ma L.-J."/>
            <person name="Dead R."/>
            <person name="Young S."/>
            <person name="Zeng Q."/>
            <person name="Koehrsen M."/>
            <person name="Alvarado L."/>
            <person name="Berlin A."/>
            <person name="Chapman S.B."/>
            <person name="Chen Z."/>
            <person name="Freedman E."/>
            <person name="Gellesch M."/>
            <person name="Goldberg J."/>
            <person name="Griggs A."/>
            <person name="Gujja S."/>
            <person name="Heilman E.R."/>
            <person name="Heiman D."/>
            <person name="Hepburn T."/>
            <person name="Howarth C."/>
            <person name="Jen D."/>
            <person name="Larson L."/>
            <person name="Mehta T."/>
            <person name="Neiman D."/>
            <person name="Pearson M."/>
            <person name="Roberts A."/>
            <person name="Saif S."/>
            <person name="Shea T."/>
            <person name="Shenoy N."/>
            <person name="Sisk P."/>
            <person name="Stolte C."/>
            <person name="Sykes S."/>
            <person name="Walk T."/>
            <person name="White J."/>
            <person name="Yandava C."/>
            <person name="Haas B."/>
            <person name="Nusbaum C."/>
            <person name="Birren B."/>
        </authorList>
    </citation>
    <scope>NUCLEOTIDE SEQUENCE [LARGE SCALE GENOMIC DNA]</scope>
    <source>
        <strain evidence="3">R3-111a-1</strain>
    </source>
</reference>
<reference evidence="1" key="3">
    <citation type="submission" date="2010-09" db="EMBL/GenBank/DDBJ databases">
        <title>Annotation of Gaeumannomyces graminis var. tritici R3-111a-1.</title>
        <authorList>
            <consortium name="The Broad Institute Genome Sequencing Platform"/>
            <person name="Ma L.-J."/>
            <person name="Dead R."/>
            <person name="Young S.K."/>
            <person name="Zeng Q."/>
            <person name="Gargeya S."/>
            <person name="Fitzgerald M."/>
            <person name="Haas B."/>
            <person name="Abouelleil A."/>
            <person name="Alvarado L."/>
            <person name="Arachchi H.M."/>
            <person name="Berlin A."/>
            <person name="Brown A."/>
            <person name="Chapman S.B."/>
            <person name="Chen Z."/>
            <person name="Dunbar C."/>
            <person name="Freedman E."/>
            <person name="Gearin G."/>
            <person name="Gellesch M."/>
            <person name="Goldberg J."/>
            <person name="Griggs A."/>
            <person name="Gujja S."/>
            <person name="Heiman D."/>
            <person name="Howarth C."/>
            <person name="Larson L."/>
            <person name="Lui A."/>
            <person name="MacDonald P.J.P."/>
            <person name="Mehta T."/>
            <person name="Montmayeur A."/>
            <person name="Murphy C."/>
            <person name="Neiman D."/>
            <person name="Pearson M."/>
            <person name="Priest M."/>
            <person name="Roberts A."/>
            <person name="Saif S."/>
            <person name="Shea T."/>
            <person name="Shenoy N."/>
            <person name="Sisk P."/>
            <person name="Stolte C."/>
            <person name="Sykes S."/>
            <person name="Yandava C."/>
            <person name="Wortman J."/>
            <person name="Nusbaum C."/>
            <person name="Birren B."/>
        </authorList>
    </citation>
    <scope>NUCLEOTIDE SEQUENCE</scope>
    <source>
        <strain evidence="1">R3-111a-1</strain>
    </source>
</reference>
<accession>J3PCG2</accession>
<organism evidence="1">
    <name type="scientific">Gaeumannomyces tritici (strain R3-111a-1)</name>
    <name type="common">Wheat and barley take-all root rot fungus</name>
    <name type="synonym">Gaeumannomyces graminis var. tritici</name>
    <dbReference type="NCBI Taxonomy" id="644352"/>
    <lineage>
        <taxon>Eukaryota</taxon>
        <taxon>Fungi</taxon>
        <taxon>Dikarya</taxon>
        <taxon>Ascomycota</taxon>
        <taxon>Pezizomycotina</taxon>
        <taxon>Sordariomycetes</taxon>
        <taxon>Sordariomycetidae</taxon>
        <taxon>Magnaporthales</taxon>
        <taxon>Magnaporthaceae</taxon>
        <taxon>Gaeumannomyces</taxon>
    </lineage>
</organism>
<gene>
    <name evidence="2" type="primary">20351642</name>
    <name evidence="1" type="ORF">GGTG_11184</name>
</gene>
<dbReference type="RefSeq" id="XP_009227329.1">
    <property type="nucleotide sequence ID" value="XM_009229065.1"/>
</dbReference>
<evidence type="ECO:0000313" key="1">
    <source>
        <dbReference type="EMBL" id="EJT71932.1"/>
    </source>
</evidence>
<reference evidence="2" key="4">
    <citation type="journal article" date="2015" name="G3 (Bethesda)">
        <title>Genome sequences of three phytopathogenic species of the Magnaporthaceae family of fungi.</title>
        <authorList>
            <person name="Okagaki L.H."/>
            <person name="Nunes C.C."/>
            <person name="Sailsbery J."/>
            <person name="Clay B."/>
            <person name="Brown D."/>
            <person name="John T."/>
            <person name="Oh Y."/>
            <person name="Young N."/>
            <person name="Fitzgerald M."/>
            <person name="Haas B.J."/>
            <person name="Zeng Q."/>
            <person name="Young S."/>
            <person name="Adiconis X."/>
            <person name="Fan L."/>
            <person name="Levin J.Z."/>
            <person name="Mitchell T.K."/>
            <person name="Okubara P.A."/>
            <person name="Farman M.L."/>
            <person name="Kohn L.M."/>
            <person name="Birren B."/>
            <person name="Ma L.-J."/>
            <person name="Dean R.A."/>
        </authorList>
    </citation>
    <scope>NUCLEOTIDE SEQUENCE</scope>
    <source>
        <strain evidence="2">R3-111a-1</strain>
    </source>
</reference>